<organism evidence="3 4">
    <name type="scientific">Magnaporthiopsis poae (strain ATCC 64411 / 73-15)</name>
    <name type="common">Kentucky bluegrass fungus</name>
    <name type="synonym">Magnaporthe poae</name>
    <dbReference type="NCBI Taxonomy" id="644358"/>
    <lineage>
        <taxon>Eukaryota</taxon>
        <taxon>Fungi</taxon>
        <taxon>Dikarya</taxon>
        <taxon>Ascomycota</taxon>
        <taxon>Pezizomycotina</taxon>
        <taxon>Sordariomycetes</taxon>
        <taxon>Sordariomycetidae</taxon>
        <taxon>Magnaporthales</taxon>
        <taxon>Magnaporthaceae</taxon>
        <taxon>Magnaporthiopsis</taxon>
    </lineage>
</organism>
<proteinExistence type="predicted"/>
<dbReference type="Proteomes" id="UP000011715">
    <property type="component" value="Unassembled WGS sequence"/>
</dbReference>
<reference evidence="3" key="4">
    <citation type="journal article" date="2015" name="G3 (Bethesda)">
        <title>Genome sequences of three phytopathogenic species of the Magnaporthaceae family of fungi.</title>
        <authorList>
            <person name="Okagaki L.H."/>
            <person name="Nunes C.C."/>
            <person name="Sailsbery J."/>
            <person name="Clay B."/>
            <person name="Brown D."/>
            <person name="John T."/>
            <person name="Oh Y."/>
            <person name="Young N."/>
            <person name="Fitzgerald M."/>
            <person name="Haas B.J."/>
            <person name="Zeng Q."/>
            <person name="Young S."/>
            <person name="Adiconis X."/>
            <person name="Fan L."/>
            <person name="Levin J.Z."/>
            <person name="Mitchell T.K."/>
            <person name="Okubara P.A."/>
            <person name="Farman M.L."/>
            <person name="Kohn L.M."/>
            <person name="Birren B."/>
            <person name="Ma L.-J."/>
            <person name="Dean R.A."/>
        </authorList>
    </citation>
    <scope>NUCLEOTIDE SEQUENCE</scope>
    <source>
        <strain evidence="3">ATCC 64411 / 73-15</strain>
    </source>
</reference>
<reference evidence="3" key="5">
    <citation type="submission" date="2015-06" db="UniProtKB">
        <authorList>
            <consortium name="EnsemblFungi"/>
        </authorList>
    </citation>
    <scope>IDENTIFICATION</scope>
    <source>
        <strain evidence="3">ATCC 64411</strain>
    </source>
</reference>
<evidence type="ECO:0000259" key="1">
    <source>
        <dbReference type="Pfam" id="PF12697"/>
    </source>
</evidence>
<reference evidence="2" key="2">
    <citation type="submission" date="2010-05" db="EMBL/GenBank/DDBJ databases">
        <title>The Genome Sequence of Magnaporthe poae strain ATCC 64411.</title>
        <authorList>
            <consortium name="The Broad Institute Genome Sequencing Platform"/>
            <consortium name="Broad Institute Genome Sequencing Center for Infectious Disease"/>
            <person name="Ma L.-J."/>
            <person name="Dead R."/>
            <person name="Young S."/>
            <person name="Zeng Q."/>
            <person name="Koehrsen M."/>
            <person name="Alvarado L."/>
            <person name="Berlin A."/>
            <person name="Chapman S.B."/>
            <person name="Chen Z."/>
            <person name="Freedman E."/>
            <person name="Gellesch M."/>
            <person name="Goldberg J."/>
            <person name="Griggs A."/>
            <person name="Gujja S."/>
            <person name="Heilman E.R."/>
            <person name="Heiman D."/>
            <person name="Hepburn T."/>
            <person name="Howarth C."/>
            <person name="Jen D."/>
            <person name="Larson L."/>
            <person name="Mehta T."/>
            <person name="Neiman D."/>
            <person name="Pearson M."/>
            <person name="Roberts A."/>
            <person name="Saif S."/>
            <person name="Shea T."/>
            <person name="Shenoy N."/>
            <person name="Sisk P."/>
            <person name="Stolte C."/>
            <person name="Sykes S."/>
            <person name="Walk T."/>
            <person name="White J."/>
            <person name="Yandava C."/>
            <person name="Haas B."/>
            <person name="Nusbaum C."/>
            <person name="Birren B."/>
        </authorList>
    </citation>
    <scope>NUCLEOTIDE SEQUENCE</scope>
    <source>
        <strain evidence="2">ATCC 64411</strain>
    </source>
</reference>
<reference evidence="4" key="1">
    <citation type="submission" date="2010-05" db="EMBL/GenBank/DDBJ databases">
        <title>The genome sequence of Magnaporthe poae strain ATCC 64411.</title>
        <authorList>
            <person name="Ma L.-J."/>
            <person name="Dead R."/>
            <person name="Young S."/>
            <person name="Zeng Q."/>
            <person name="Koehrsen M."/>
            <person name="Alvarado L."/>
            <person name="Berlin A."/>
            <person name="Chapman S.B."/>
            <person name="Chen Z."/>
            <person name="Freedman E."/>
            <person name="Gellesch M."/>
            <person name="Goldberg J."/>
            <person name="Griggs A."/>
            <person name="Gujja S."/>
            <person name="Heilman E.R."/>
            <person name="Heiman D."/>
            <person name="Hepburn T."/>
            <person name="Howarth C."/>
            <person name="Jen D."/>
            <person name="Larson L."/>
            <person name="Mehta T."/>
            <person name="Neiman D."/>
            <person name="Pearson M."/>
            <person name="Roberts A."/>
            <person name="Saif S."/>
            <person name="Shea T."/>
            <person name="Shenoy N."/>
            <person name="Sisk P."/>
            <person name="Stolte C."/>
            <person name="Sykes S."/>
            <person name="Walk T."/>
            <person name="White J."/>
            <person name="Yandava C."/>
            <person name="Haas B."/>
            <person name="Nusbaum C."/>
            <person name="Birren B."/>
        </authorList>
    </citation>
    <scope>NUCLEOTIDE SEQUENCE [LARGE SCALE GENOMIC DNA]</scope>
    <source>
        <strain evidence="4">ATCC 64411 / 73-15</strain>
    </source>
</reference>
<reference evidence="2" key="3">
    <citation type="submission" date="2011-03" db="EMBL/GenBank/DDBJ databases">
        <title>Annotation of Magnaporthe poae ATCC 64411.</title>
        <authorList>
            <person name="Ma L.-J."/>
            <person name="Dead R."/>
            <person name="Young S.K."/>
            <person name="Zeng Q."/>
            <person name="Gargeya S."/>
            <person name="Fitzgerald M."/>
            <person name="Haas B."/>
            <person name="Abouelleil A."/>
            <person name="Alvarado L."/>
            <person name="Arachchi H.M."/>
            <person name="Berlin A."/>
            <person name="Brown A."/>
            <person name="Chapman S.B."/>
            <person name="Chen Z."/>
            <person name="Dunbar C."/>
            <person name="Freedman E."/>
            <person name="Gearin G."/>
            <person name="Gellesch M."/>
            <person name="Goldberg J."/>
            <person name="Griggs A."/>
            <person name="Gujja S."/>
            <person name="Heiman D."/>
            <person name="Howarth C."/>
            <person name="Larson L."/>
            <person name="Lui A."/>
            <person name="MacDonald P.J.P."/>
            <person name="Mehta T."/>
            <person name="Montmayeur A."/>
            <person name="Murphy C."/>
            <person name="Neiman D."/>
            <person name="Pearson M."/>
            <person name="Priest M."/>
            <person name="Roberts A."/>
            <person name="Saif S."/>
            <person name="Shea T."/>
            <person name="Shenoy N."/>
            <person name="Sisk P."/>
            <person name="Stolte C."/>
            <person name="Sykes S."/>
            <person name="Yandava C."/>
            <person name="Wortman J."/>
            <person name="Nusbaum C."/>
            <person name="Birren B."/>
        </authorList>
    </citation>
    <scope>NUCLEOTIDE SEQUENCE</scope>
    <source>
        <strain evidence="2">ATCC 64411</strain>
    </source>
</reference>
<sequence>MASPSRRQLSTRCERPWKAPAMASIPRLPSMGEGVVGATMANEVAAVRAAMAPALEAGKDVVLVGYSYGSMVVTPAALGHGKTEREAQGLRGGVKAVVYLAAFAGWERGRYPMDVVWGSGSGIPAMMKPLEVDGKATDNIPIPKARTEQEKQIAQFMFFNTCTPEQTERCLELLESMSLGAALEPTEVVPADLKTSLTYILGERDNAMPVAVAEKFVAGTRGMKEVRMDTGHVPFVSHVDELVKVLEAIAQEE</sequence>
<protein>
    <recommendedName>
        <fullName evidence="1">AB hydrolase-1 domain-containing protein</fullName>
    </recommendedName>
</protein>
<evidence type="ECO:0000313" key="3">
    <source>
        <dbReference type="EnsemblFungi" id="MAPG_12147T0"/>
    </source>
</evidence>
<dbReference type="OMA" id="FLICEND"/>
<dbReference type="InterPro" id="IPR000073">
    <property type="entry name" value="AB_hydrolase_1"/>
</dbReference>
<dbReference type="STRING" id="644358.A0A0C4EGX2"/>
<gene>
    <name evidence="2" type="ORF">MAPG_12147</name>
</gene>
<evidence type="ECO:0000313" key="4">
    <source>
        <dbReference type="Proteomes" id="UP000011715"/>
    </source>
</evidence>
<dbReference type="OrthoDB" id="1263307at2759"/>
<feature type="domain" description="AB hydrolase-1" evidence="1">
    <location>
        <begin position="26"/>
        <end position="244"/>
    </location>
</feature>
<name>A0A0C4EGX2_MAGP6</name>
<dbReference type="Pfam" id="PF12697">
    <property type="entry name" value="Abhydrolase_6"/>
    <property type="match status" value="1"/>
</dbReference>
<dbReference type="EMBL" id="GL877154">
    <property type="protein sequence ID" value="KLU93210.1"/>
    <property type="molecule type" value="Genomic_DNA"/>
</dbReference>
<evidence type="ECO:0000313" key="2">
    <source>
        <dbReference type="EMBL" id="KLU93210.1"/>
    </source>
</evidence>
<dbReference type="InterPro" id="IPR052897">
    <property type="entry name" value="Sec-Metab_Biosynth_Hydrolase"/>
</dbReference>
<dbReference type="EMBL" id="ADBL01003090">
    <property type="status" value="NOT_ANNOTATED_CDS"/>
    <property type="molecule type" value="Genomic_DNA"/>
</dbReference>
<accession>A0A0C4EGX2</accession>
<keyword evidence="4" id="KW-1185">Reference proteome</keyword>
<dbReference type="Gene3D" id="3.40.50.1820">
    <property type="entry name" value="alpha/beta hydrolase"/>
    <property type="match status" value="1"/>
</dbReference>
<dbReference type="PANTHER" id="PTHR37017:SF13">
    <property type="entry name" value="AB HYDROLASE-1 DOMAIN-CONTAINING PROTEIN"/>
    <property type="match status" value="1"/>
</dbReference>
<dbReference type="PANTHER" id="PTHR37017">
    <property type="entry name" value="AB HYDROLASE-1 DOMAIN-CONTAINING PROTEIN-RELATED"/>
    <property type="match status" value="1"/>
</dbReference>
<dbReference type="SUPFAM" id="SSF53474">
    <property type="entry name" value="alpha/beta-Hydrolases"/>
    <property type="match status" value="1"/>
</dbReference>
<dbReference type="InterPro" id="IPR029058">
    <property type="entry name" value="AB_hydrolase_fold"/>
</dbReference>
<dbReference type="EnsemblFungi" id="MAPG_12147T0">
    <property type="protein sequence ID" value="MAPG_12147T0"/>
    <property type="gene ID" value="MAPG_12147"/>
</dbReference>
<dbReference type="VEuPathDB" id="FungiDB:MAPG_12147"/>
<dbReference type="eggNOG" id="ENOG502RQNG">
    <property type="taxonomic scope" value="Eukaryota"/>
</dbReference>
<dbReference type="AlphaFoldDB" id="A0A0C4EGX2"/>